<dbReference type="AlphaFoldDB" id="A0A6A6NXV4"/>
<evidence type="ECO:0000256" key="1">
    <source>
        <dbReference type="SAM" id="MobiDB-lite"/>
    </source>
</evidence>
<keyword evidence="3" id="KW-1185">Reference proteome</keyword>
<feature type="compositionally biased region" description="Acidic residues" evidence="1">
    <location>
        <begin position="236"/>
        <end position="253"/>
    </location>
</feature>
<sequence>MDQLPPNPTMHVPNILVVPAHPAMTVASVPFKDEIPWACFQDQDDFLGFLTSCASVFSPATVCAAISYLRSTSALPDVIIIASRGIKWRSPPLDVHDGDLTRIMDKYVRRGGVLINMAALLTDFSLTEALLRNGPVSVGRFLGLGWKLEVPRVDQTEGLEVPSPPPATEDGDIIMKEEDFDCCEISDMSTYDIIEADDSSSDGSAGFKIEHASGRNKSDRYYFSSARSLSNSINEGDIEVEEEESNDGEDSDAEFSLRFQTPSMRSSPVTQIGELEQAFIARSPITFVRNDPQFSVFEFTKKFTAVTQEPLGGWLNGVNIEHQMYNHGRFTRAALSPIGEGWFGYLCGPLDADARRWILAAMCRPSNPQMTFRFLGHPLEFEDGSQSEWEMQDA</sequence>
<feature type="region of interest" description="Disordered" evidence="1">
    <location>
        <begin position="234"/>
        <end position="254"/>
    </location>
</feature>
<dbReference type="EMBL" id="MU001683">
    <property type="protein sequence ID" value="KAF2456539.1"/>
    <property type="molecule type" value="Genomic_DNA"/>
</dbReference>
<accession>A0A6A6NXV4</accession>
<name>A0A6A6NXV4_9PEZI</name>
<gene>
    <name evidence="2" type="ORF">BDY21DRAFT_364711</name>
</gene>
<organism evidence="2 3">
    <name type="scientific">Lineolata rhizophorae</name>
    <dbReference type="NCBI Taxonomy" id="578093"/>
    <lineage>
        <taxon>Eukaryota</taxon>
        <taxon>Fungi</taxon>
        <taxon>Dikarya</taxon>
        <taxon>Ascomycota</taxon>
        <taxon>Pezizomycotina</taxon>
        <taxon>Dothideomycetes</taxon>
        <taxon>Dothideomycetes incertae sedis</taxon>
        <taxon>Lineolatales</taxon>
        <taxon>Lineolataceae</taxon>
        <taxon>Lineolata</taxon>
    </lineage>
</organism>
<evidence type="ECO:0000313" key="2">
    <source>
        <dbReference type="EMBL" id="KAF2456539.1"/>
    </source>
</evidence>
<protein>
    <submittedName>
        <fullName evidence="2">Uncharacterized protein</fullName>
    </submittedName>
</protein>
<evidence type="ECO:0000313" key="3">
    <source>
        <dbReference type="Proteomes" id="UP000799766"/>
    </source>
</evidence>
<reference evidence="2" key="1">
    <citation type="journal article" date="2020" name="Stud. Mycol.">
        <title>101 Dothideomycetes genomes: a test case for predicting lifestyles and emergence of pathogens.</title>
        <authorList>
            <person name="Haridas S."/>
            <person name="Albert R."/>
            <person name="Binder M."/>
            <person name="Bloem J."/>
            <person name="Labutti K."/>
            <person name="Salamov A."/>
            <person name="Andreopoulos B."/>
            <person name="Baker S."/>
            <person name="Barry K."/>
            <person name="Bills G."/>
            <person name="Bluhm B."/>
            <person name="Cannon C."/>
            <person name="Castanera R."/>
            <person name="Culley D."/>
            <person name="Daum C."/>
            <person name="Ezra D."/>
            <person name="Gonzalez J."/>
            <person name="Henrissat B."/>
            <person name="Kuo A."/>
            <person name="Liang C."/>
            <person name="Lipzen A."/>
            <person name="Lutzoni F."/>
            <person name="Magnuson J."/>
            <person name="Mondo S."/>
            <person name="Nolan M."/>
            <person name="Ohm R."/>
            <person name="Pangilinan J."/>
            <person name="Park H.-J."/>
            <person name="Ramirez L."/>
            <person name="Alfaro M."/>
            <person name="Sun H."/>
            <person name="Tritt A."/>
            <person name="Yoshinaga Y."/>
            <person name="Zwiers L.-H."/>
            <person name="Turgeon B."/>
            <person name="Goodwin S."/>
            <person name="Spatafora J."/>
            <person name="Crous P."/>
            <person name="Grigoriev I."/>
        </authorList>
    </citation>
    <scope>NUCLEOTIDE SEQUENCE</scope>
    <source>
        <strain evidence="2">ATCC 16933</strain>
    </source>
</reference>
<proteinExistence type="predicted"/>
<dbReference type="Proteomes" id="UP000799766">
    <property type="component" value="Unassembled WGS sequence"/>
</dbReference>